<evidence type="ECO:0000313" key="2">
    <source>
        <dbReference type="Proteomes" id="UP000267159"/>
    </source>
</evidence>
<accession>A0A3L8AD06</accession>
<reference evidence="1 2" key="1">
    <citation type="submission" date="2018-09" db="EMBL/GenBank/DDBJ databases">
        <title>Murine metabolic-syndrome-specific gut microbial biobank.</title>
        <authorList>
            <person name="Liu C."/>
        </authorList>
    </citation>
    <scope>NUCLEOTIDE SEQUENCE [LARGE SCALE GENOMIC DNA]</scope>
    <source>
        <strain evidence="1 2">0.1X-D8-26</strain>
    </source>
</reference>
<comment type="caution">
    <text evidence="1">The sequence shown here is derived from an EMBL/GenBank/DDBJ whole genome shotgun (WGS) entry which is preliminary data.</text>
</comment>
<sequence>MNGDFLIIHRSSFFIFTTEDTEDTKVNFVHDYTGMNEILFSITDLHKYNMNFGFISSTSFTL</sequence>
<protein>
    <submittedName>
        <fullName evidence="1">Uncharacterized protein</fullName>
    </submittedName>
</protein>
<dbReference type="Proteomes" id="UP000267159">
    <property type="component" value="Unassembled WGS sequence"/>
</dbReference>
<evidence type="ECO:0000313" key="1">
    <source>
        <dbReference type="EMBL" id="RLT80902.1"/>
    </source>
</evidence>
<dbReference type="EMBL" id="RAZM01000012">
    <property type="protein sequence ID" value="RLT80902.1"/>
    <property type="molecule type" value="Genomic_DNA"/>
</dbReference>
<gene>
    <name evidence="1" type="ORF">D7Y07_05820</name>
</gene>
<dbReference type="AlphaFoldDB" id="A0A3L8AD06"/>
<name>A0A3L8AD06_9BACE</name>
<proteinExistence type="predicted"/>
<organism evidence="1 2">
    <name type="scientific">Bacteroides acidifaciens</name>
    <dbReference type="NCBI Taxonomy" id="85831"/>
    <lineage>
        <taxon>Bacteria</taxon>
        <taxon>Pseudomonadati</taxon>
        <taxon>Bacteroidota</taxon>
        <taxon>Bacteroidia</taxon>
        <taxon>Bacteroidales</taxon>
        <taxon>Bacteroidaceae</taxon>
        <taxon>Bacteroides</taxon>
    </lineage>
</organism>